<reference evidence="1" key="1">
    <citation type="journal article" date="2015" name="Nature">
        <title>Complex archaea that bridge the gap between prokaryotes and eukaryotes.</title>
        <authorList>
            <person name="Spang A."/>
            <person name="Saw J.H."/>
            <person name="Jorgensen S.L."/>
            <person name="Zaremba-Niedzwiedzka K."/>
            <person name="Martijn J."/>
            <person name="Lind A.E."/>
            <person name="van Eijk R."/>
            <person name="Schleper C."/>
            <person name="Guy L."/>
            <person name="Ettema T.J."/>
        </authorList>
    </citation>
    <scope>NUCLEOTIDE SEQUENCE</scope>
</reference>
<comment type="caution">
    <text evidence="1">The sequence shown here is derived from an EMBL/GenBank/DDBJ whole genome shotgun (WGS) entry which is preliminary data.</text>
</comment>
<organism evidence="1">
    <name type="scientific">marine sediment metagenome</name>
    <dbReference type="NCBI Taxonomy" id="412755"/>
    <lineage>
        <taxon>unclassified sequences</taxon>
        <taxon>metagenomes</taxon>
        <taxon>ecological metagenomes</taxon>
    </lineage>
</organism>
<dbReference type="EMBL" id="LAZR01000153">
    <property type="protein sequence ID" value="KKN85893.1"/>
    <property type="molecule type" value="Genomic_DNA"/>
</dbReference>
<dbReference type="AlphaFoldDB" id="A0A0F9X335"/>
<gene>
    <name evidence="1" type="ORF">LCGC14_0273040</name>
</gene>
<accession>A0A0F9X335</accession>
<evidence type="ECO:0000313" key="1">
    <source>
        <dbReference type="EMBL" id="KKN85893.1"/>
    </source>
</evidence>
<proteinExistence type="predicted"/>
<name>A0A0F9X335_9ZZZZ</name>
<protein>
    <submittedName>
        <fullName evidence="1">Uncharacterized protein</fullName>
    </submittedName>
</protein>
<sequence length="65" mass="7107">MSPKLLALIEDAIKAAREEKLSAAVAKDVEKMLNAGHVQKLLEDALLRARLIFDIGPPLPESRAM</sequence>